<dbReference type="SUPFAM" id="SSF56112">
    <property type="entry name" value="Protein kinase-like (PK-like)"/>
    <property type="match status" value="1"/>
</dbReference>
<gene>
    <name evidence="2" type="ORF">GCM10022380_31460</name>
</gene>
<dbReference type="RefSeq" id="WP_237338230.1">
    <property type="nucleotide sequence ID" value="NZ_BAABCM010000003.1"/>
</dbReference>
<organism evidence="2 3">
    <name type="scientific">Amycolatopsis tucumanensis</name>
    <dbReference type="NCBI Taxonomy" id="401106"/>
    <lineage>
        <taxon>Bacteria</taxon>
        <taxon>Bacillati</taxon>
        <taxon>Actinomycetota</taxon>
        <taxon>Actinomycetes</taxon>
        <taxon>Pseudonocardiales</taxon>
        <taxon>Pseudonocardiaceae</taxon>
        <taxon>Amycolatopsis</taxon>
    </lineage>
</organism>
<keyword evidence="3" id="KW-1185">Reference proteome</keyword>
<evidence type="ECO:0000259" key="1">
    <source>
        <dbReference type="Pfam" id="PF01636"/>
    </source>
</evidence>
<feature type="domain" description="Aminoglycoside phosphotransferase" evidence="1">
    <location>
        <begin position="47"/>
        <end position="249"/>
    </location>
</feature>
<evidence type="ECO:0000313" key="3">
    <source>
        <dbReference type="Proteomes" id="UP001501624"/>
    </source>
</evidence>
<dbReference type="InterPro" id="IPR011009">
    <property type="entry name" value="Kinase-like_dom_sf"/>
</dbReference>
<dbReference type="Proteomes" id="UP001501624">
    <property type="component" value="Unassembled WGS sequence"/>
</dbReference>
<dbReference type="Pfam" id="PF01636">
    <property type="entry name" value="APH"/>
    <property type="match status" value="1"/>
</dbReference>
<protein>
    <submittedName>
        <fullName evidence="2">Aminoglycoside phosphotransferase family protein</fullName>
    </submittedName>
</protein>
<proteinExistence type="predicted"/>
<dbReference type="InterPro" id="IPR002575">
    <property type="entry name" value="Aminoglycoside_PTrfase"/>
</dbReference>
<name>A0ABP7I417_9PSEU</name>
<reference evidence="3" key="1">
    <citation type="journal article" date="2019" name="Int. J. Syst. Evol. Microbiol.">
        <title>The Global Catalogue of Microorganisms (GCM) 10K type strain sequencing project: providing services to taxonomists for standard genome sequencing and annotation.</title>
        <authorList>
            <consortium name="The Broad Institute Genomics Platform"/>
            <consortium name="The Broad Institute Genome Sequencing Center for Infectious Disease"/>
            <person name="Wu L."/>
            <person name="Ma J."/>
        </authorList>
    </citation>
    <scope>NUCLEOTIDE SEQUENCE [LARGE SCALE GENOMIC DNA]</scope>
    <source>
        <strain evidence="3">JCM 17017</strain>
    </source>
</reference>
<accession>A0ABP7I417</accession>
<dbReference type="Gene3D" id="3.90.1200.10">
    <property type="match status" value="1"/>
</dbReference>
<evidence type="ECO:0000313" key="2">
    <source>
        <dbReference type="EMBL" id="GAA3811365.1"/>
    </source>
</evidence>
<comment type="caution">
    <text evidence="2">The sequence shown here is derived from an EMBL/GenBank/DDBJ whole genome shotgun (WGS) entry which is preliminary data.</text>
</comment>
<dbReference type="EMBL" id="BAABCM010000003">
    <property type="protein sequence ID" value="GAA3811365.1"/>
    <property type="molecule type" value="Genomic_DNA"/>
</dbReference>
<sequence length="300" mass="33969">MTDTAPAFTADSTRAVLDSACRDAGLDPKGATLMRLGENALYKLASAPIVVRIARTMDYWPNVEKEVAVARWLADQGFASGRLSRPADQPRAAGGHPVTFWEFIPGEVAMPDDVALLGRELRELHRLPSPTTFTLPRTDILARIRPRVASSPVSDDDKQLLLERCEELENEVARLSFPLDECAIHGDAHIKNLMITDSGPLLIDFENFSWGQPEWDLSMTATEYVTAGWWTDKQYNDFARSYGYDIRNWEGFPTLRATHEIKMTTWIMQNVDHSPEIKAEFDTRMRTIRTGEANARWRPF</sequence>